<dbReference type="InterPro" id="IPR028978">
    <property type="entry name" value="Chorismate_lyase_/UTRA_dom_sf"/>
</dbReference>
<dbReference type="GO" id="GO:0045892">
    <property type="term" value="P:negative regulation of DNA-templated transcription"/>
    <property type="evidence" value="ECO:0007669"/>
    <property type="project" value="TreeGrafter"/>
</dbReference>
<proteinExistence type="predicted"/>
<dbReference type="PANTHER" id="PTHR44846">
    <property type="entry name" value="MANNOSYL-D-GLYCERATE TRANSPORT/METABOLISM SYSTEM REPRESSOR MNGR-RELATED"/>
    <property type="match status" value="1"/>
</dbReference>
<organism evidence="4">
    <name type="scientific">Enterocloster bolteae</name>
    <dbReference type="NCBI Taxonomy" id="208479"/>
    <lineage>
        <taxon>Bacteria</taxon>
        <taxon>Bacillati</taxon>
        <taxon>Bacillota</taxon>
        <taxon>Clostridia</taxon>
        <taxon>Lachnospirales</taxon>
        <taxon>Lachnospiraceae</taxon>
        <taxon>Enterocloster</taxon>
    </lineage>
</organism>
<evidence type="ECO:0000256" key="1">
    <source>
        <dbReference type="ARBA" id="ARBA00023015"/>
    </source>
</evidence>
<evidence type="ECO:0000256" key="3">
    <source>
        <dbReference type="ARBA" id="ARBA00023163"/>
    </source>
</evidence>
<dbReference type="PANTHER" id="PTHR44846:SF1">
    <property type="entry name" value="MANNOSYL-D-GLYCERATE TRANSPORT_METABOLISM SYSTEM REPRESSOR MNGR-RELATED"/>
    <property type="match status" value="1"/>
</dbReference>
<evidence type="ECO:0000313" key="4">
    <source>
        <dbReference type="EMBL" id="VYT27762.1"/>
    </source>
</evidence>
<protein>
    <submittedName>
        <fullName evidence="4">Putative HTH-type transcriptional regulator YurK</fullName>
    </submittedName>
</protein>
<reference evidence="4" key="1">
    <citation type="submission" date="2019-11" db="EMBL/GenBank/DDBJ databases">
        <authorList>
            <person name="Feng L."/>
        </authorList>
    </citation>
    <scope>NUCLEOTIDE SEQUENCE</scope>
    <source>
        <strain evidence="4">CbolteaeLFYP116</strain>
    </source>
</reference>
<keyword evidence="3" id="KW-0804">Transcription</keyword>
<dbReference type="SUPFAM" id="SSF64288">
    <property type="entry name" value="Chorismate lyase-like"/>
    <property type="match status" value="1"/>
</dbReference>
<sequence>MNKLNKNSSVPLYQQLVDEIKSQIDSGILKENDRIMTETELSDAYEVSRITVRKAISVLVDEDYLVKQQGIGTFVGVKRLSRSINSFMGFTQFCEATGMKASSILLTADSIEATISECGKLGIPEGSRVIRIRRVRCCNGIPVIVEENKFPSKYSFLIAEDLTGSIYEILKNHGIFPVGGSKIIDVCYATEEEQKLLNLETSQALLLQKDTAHDANDEQIHICKQVINPARYKIEIRW</sequence>
<accession>A0A6N2VFS9</accession>
<name>A0A6N2VFS9_9FIRM</name>
<dbReference type="GO" id="GO:0003677">
    <property type="term" value="F:DNA binding"/>
    <property type="evidence" value="ECO:0007669"/>
    <property type="project" value="UniProtKB-KW"/>
</dbReference>
<dbReference type="InterPro" id="IPR050679">
    <property type="entry name" value="Bact_HTH_transcr_reg"/>
</dbReference>
<dbReference type="SMART" id="SM00866">
    <property type="entry name" value="UTRA"/>
    <property type="match status" value="1"/>
</dbReference>
<dbReference type="PRINTS" id="PR00035">
    <property type="entry name" value="HTHGNTR"/>
</dbReference>
<dbReference type="Gene3D" id="1.10.10.10">
    <property type="entry name" value="Winged helix-like DNA-binding domain superfamily/Winged helix DNA-binding domain"/>
    <property type="match status" value="1"/>
</dbReference>
<dbReference type="InterPro" id="IPR036388">
    <property type="entry name" value="WH-like_DNA-bd_sf"/>
</dbReference>
<dbReference type="InterPro" id="IPR011663">
    <property type="entry name" value="UTRA"/>
</dbReference>
<dbReference type="RefSeq" id="WP_002577373.1">
    <property type="nucleotide sequence ID" value="NZ_BAABZS010000001.1"/>
</dbReference>
<dbReference type="Pfam" id="PF00392">
    <property type="entry name" value="GntR"/>
    <property type="match status" value="1"/>
</dbReference>
<dbReference type="AlphaFoldDB" id="A0A6N2VFS9"/>
<dbReference type="Pfam" id="PF07702">
    <property type="entry name" value="UTRA"/>
    <property type="match status" value="1"/>
</dbReference>
<keyword evidence="1" id="KW-0805">Transcription regulation</keyword>
<keyword evidence="2" id="KW-0238">DNA-binding</keyword>
<dbReference type="PROSITE" id="PS50949">
    <property type="entry name" value="HTH_GNTR"/>
    <property type="match status" value="1"/>
</dbReference>
<dbReference type="EMBL" id="CACRTF010000014">
    <property type="protein sequence ID" value="VYT27762.1"/>
    <property type="molecule type" value="Genomic_DNA"/>
</dbReference>
<dbReference type="CDD" id="cd07377">
    <property type="entry name" value="WHTH_GntR"/>
    <property type="match status" value="1"/>
</dbReference>
<gene>
    <name evidence="4" type="primary">yurK_4</name>
    <name evidence="4" type="ORF">CBLFYP116_02638</name>
</gene>
<dbReference type="SMART" id="SM00345">
    <property type="entry name" value="HTH_GNTR"/>
    <property type="match status" value="1"/>
</dbReference>
<dbReference type="InterPro" id="IPR036390">
    <property type="entry name" value="WH_DNA-bd_sf"/>
</dbReference>
<dbReference type="GeneID" id="23115736"/>
<evidence type="ECO:0000256" key="2">
    <source>
        <dbReference type="ARBA" id="ARBA00023125"/>
    </source>
</evidence>
<dbReference type="InterPro" id="IPR000524">
    <property type="entry name" value="Tscrpt_reg_HTH_GntR"/>
</dbReference>
<dbReference type="SUPFAM" id="SSF46785">
    <property type="entry name" value="Winged helix' DNA-binding domain"/>
    <property type="match status" value="1"/>
</dbReference>
<dbReference type="GO" id="GO:0003700">
    <property type="term" value="F:DNA-binding transcription factor activity"/>
    <property type="evidence" value="ECO:0007669"/>
    <property type="project" value="InterPro"/>
</dbReference>
<dbReference type="Gene3D" id="3.40.1410.10">
    <property type="entry name" value="Chorismate lyase-like"/>
    <property type="match status" value="1"/>
</dbReference>